<dbReference type="Proteomes" id="UP000262621">
    <property type="component" value="Unassembled WGS sequence"/>
</dbReference>
<organism evidence="1 2">
    <name type="scientific">Micromonospora craniellae</name>
    <dbReference type="NCBI Taxonomy" id="2294034"/>
    <lineage>
        <taxon>Bacteria</taxon>
        <taxon>Bacillati</taxon>
        <taxon>Actinomycetota</taxon>
        <taxon>Actinomycetes</taxon>
        <taxon>Micromonosporales</taxon>
        <taxon>Micromonosporaceae</taxon>
        <taxon>Micromonospora</taxon>
    </lineage>
</organism>
<protein>
    <recommendedName>
        <fullName evidence="3">Nucleotidyltransferase domain-containing protein</fullName>
    </recommendedName>
</protein>
<accession>A0A372FYD3</accession>
<dbReference type="EMBL" id="QVFU01000015">
    <property type="protein sequence ID" value="RFS45546.1"/>
    <property type="molecule type" value="Genomic_DNA"/>
</dbReference>
<dbReference type="SUPFAM" id="SSF81301">
    <property type="entry name" value="Nucleotidyltransferase"/>
    <property type="match status" value="1"/>
</dbReference>
<comment type="caution">
    <text evidence="1">The sequence shown here is derived from an EMBL/GenBank/DDBJ whole genome shotgun (WGS) entry which is preliminary data.</text>
</comment>
<name>A0A372FYD3_9ACTN</name>
<evidence type="ECO:0000313" key="1">
    <source>
        <dbReference type="EMBL" id="RFS45546.1"/>
    </source>
</evidence>
<proteinExistence type="predicted"/>
<keyword evidence="2" id="KW-1185">Reference proteome</keyword>
<evidence type="ECO:0000313" key="2">
    <source>
        <dbReference type="Proteomes" id="UP000262621"/>
    </source>
</evidence>
<evidence type="ECO:0008006" key="3">
    <source>
        <dbReference type="Google" id="ProtNLM"/>
    </source>
</evidence>
<gene>
    <name evidence="1" type="ORF">D0Q02_15695</name>
</gene>
<reference evidence="1 2" key="1">
    <citation type="submission" date="2018-08" db="EMBL/GenBank/DDBJ databases">
        <title>Verrucosispora craniellae sp. nov., isolated from a marine sponge in the South China Sea.</title>
        <authorList>
            <person name="Li L."/>
            <person name="Lin H.W."/>
        </authorList>
    </citation>
    <scope>NUCLEOTIDE SEQUENCE [LARGE SCALE GENOMIC DNA]</scope>
    <source>
        <strain evidence="1 2">LHW63014</strain>
    </source>
</reference>
<sequence length="354" mass="38443">MVVTVPERLALAREVAARLASRPGVTSVFITGSLAVGLGNHTSDVDVYLAGPEVGASREQVFAGPVRIDVHRLSTQALAESVRRVVGATLRSDDGADVVPERDVTTALRLHIGEIVVDGGAAALRKTLNEHELTLRRLLITRWLNLAHYGQEDLAGLVDDPEDGDAAVMIARLLLRTAGKALAAACGDLFPGVKWVWRQLDRSAPAAFPHAHYRRLLRADPLATGHDGVRLTDLRRFAQTCLAATAVLGWHGVPVTHQPRWRGGDGPLRRMSELSIRAYQDGVVITSPESRRVRLSHEAALIWALCDGVDESTMQRDIDRLRSVHTAARRLEAERVAVLTDELLAARLIHGGPA</sequence>
<dbReference type="InterPro" id="IPR043519">
    <property type="entry name" value="NT_sf"/>
</dbReference>
<dbReference type="AlphaFoldDB" id="A0A372FYD3"/>